<dbReference type="AlphaFoldDB" id="A0A380Q907"/>
<organism evidence="1 2">
    <name type="scientific">Yersinia pseudotuberculosis</name>
    <dbReference type="NCBI Taxonomy" id="633"/>
    <lineage>
        <taxon>Bacteria</taxon>
        <taxon>Pseudomonadati</taxon>
        <taxon>Pseudomonadota</taxon>
        <taxon>Gammaproteobacteria</taxon>
        <taxon>Enterobacterales</taxon>
        <taxon>Yersiniaceae</taxon>
        <taxon>Yersinia</taxon>
    </lineage>
</organism>
<evidence type="ECO:0000313" key="2">
    <source>
        <dbReference type="Proteomes" id="UP000255087"/>
    </source>
</evidence>
<dbReference type="Proteomes" id="UP000255087">
    <property type="component" value="Unassembled WGS sequence"/>
</dbReference>
<proteinExistence type="predicted"/>
<dbReference type="EMBL" id="UHJC01000001">
    <property type="protein sequence ID" value="SUP83052.1"/>
    <property type="molecule type" value="Genomic_DNA"/>
</dbReference>
<reference evidence="1 2" key="1">
    <citation type="submission" date="2018-06" db="EMBL/GenBank/DDBJ databases">
        <authorList>
            <consortium name="Pathogen Informatics"/>
            <person name="Doyle S."/>
        </authorList>
    </citation>
    <scope>NUCLEOTIDE SEQUENCE [LARGE SCALE GENOMIC DNA]</scope>
    <source>
        <strain evidence="1 2">NCTC8580</strain>
    </source>
</reference>
<protein>
    <submittedName>
        <fullName evidence="1">Uncharacterized protein</fullName>
    </submittedName>
</protein>
<evidence type="ECO:0000313" key="1">
    <source>
        <dbReference type="EMBL" id="SUP83052.1"/>
    </source>
</evidence>
<sequence length="55" mass="6437">MLFLRRYSIISFLIKHHLGFYAGIPDFSVTPVSTWQPSLDVPEFYHLLIHAYIGK</sequence>
<gene>
    <name evidence="1" type="ORF">NCTC8580_02401</name>
</gene>
<accession>A0A380Q907</accession>
<name>A0A380Q907_YERPU</name>